<proteinExistence type="predicted"/>
<reference evidence="1 2" key="1">
    <citation type="submission" date="2019-02" db="EMBL/GenBank/DDBJ databases">
        <title>Deep-cultivation of Planctomycetes and their phenomic and genomic characterization uncovers novel biology.</title>
        <authorList>
            <person name="Wiegand S."/>
            <person name="Jogler M."/>
            <person name="Boedeker C."/>
            <person name="Pinto D."/>
            <person name="Vollmers J."/>
            <person name="Rivas-Marin E."/>
            <person name="Kohn T."/>
            <person name="Peeters S.H."/>
            <person name="Heuer A."/>
            <person name="Rast P."/>
            <person name="Oberbeckmann S."/>
            <person name="Bunk B."/>
            <person name="Jeske O."/>
            <person name="Meyerdierks A."/>
            <person name="Storesund J.E."/>
            <person name="Kallscheuer N."/>
            <person name="Luecker S."/>
            <person name="Lage O.M."/>
            <person name="Pohl T."/>
            <person name="Merkel B.J."/>
            <person name="Hornburger P."/>
            <person name="Mueller R.-W."/>
            <person name="Bruemmer F."/>
            <person name="Labrenz M."/>
            <person name="Spormann A.M."/>
            <person name="Op den Camp H."/>
            <person name="Overmann J."/>
            <person name="Amann R."/>
            <person name="Jetten M.S.M."/>
            <person name="Mascher T."/>
            <person name="Medema M.H."/>
            <person name="Devos D.P."/>
            <person name="Kaster A.-K."/>
            <person name="Ovreas L."/>
            <person name="Rohde M."/>
            <person name="Galperin M.Y."/>
            <person name="Jogler C."/>
        </authorList>
    </citation>
    <scope>NUCLEOTIDE SEQUENCE [LARGE SCALE GENOMIC DNA]</scope>
    <source>
        <strain evidence="1 2">Pla163</strain>
    </source>
</reference>
<evidence type="ECO:0000313" key="1">
    <source>
        <dbReference type="EMBL" id="QDU85734.1"/>
    </source>
</evidence>
<dbReference type="Proteomes" id="UP000319342">
    <property type="component" value="Chromosome"/>
</dbReference>
<evidence type="ECO:0000313" key="2">
    <source>
        <dbReference type="Proteomes" id="UP000319342"/>
    </source>
</evidence>
<gene>
    <name evidence="1" type="ORF">Pla163_28680</name>
</gene>
<dbReference type="OrthoDB" id="9781273at2"/>
<accession>A0A518D2P2</accession>
<keyword evidence="2" id="KW-1185">Reference proteome</keyword>
<sequence length="354" mass="38900">MNLGLVKLVLWIGALGLLGGLAFTLYEYKTTKGERKDKWITEAIQRDSLKQEALPISELPELPYDPVKGMFYALNWTGVIPPPPPPPDKPDKPNTVKPLPEPVDRLVEVLFIQQDTSASERSLAMVKYVGKLATHQAKEKIDGHILQVGDTLPGKFDYWELIAIDAAEGLTFHCTTPDAFDRAPEDAVIAPPEPISGDIPVLGADGVVVEVDRTGIPDATEEQRRSFTDSWSVETYEVRPGHTLVGTRDAATIETDYLDILSKEVRHRSWRNPKTNQYEGIEILGIAPGSIAGTFGVRTGDVIKSINGHDVSSVNEAITFAKNNSEYYSVWEVVVENAGQERTVTVETPPDAGE</sequence>
<dbReference type="SUPFAM" id="SSF50156">
    <property type="entry name" value="PDZ domain-like"/>
    <property type="match status" value="1"/>
</dbReference>
<dbReference type="Gene3D" id="2.30.42.10">
    <property type="match status" value="1"/>
</dbReference>
<name>A0A518D2P2_9BACT</name>
<dbReference type="RefSeq" id="WP_145189633.1">
    <property type="nucleotide sequence ID" value="NZ_CP036290.1"/>
</dbReference>
<organism evidence="1 2">
    <name type="scientific">Rohdeia mirabilis</name>
    <dbReference type="NCBI Taxonomy" id="2528008"/>
    <lineage>
        <taxon>Bacteria</taxon>
        <taxon>Pseudomonadati</taxon>
        <taxon>Planctomycetota</taxon>
        <taxon>Planctomycetia</taxon>
        <taxon>Planctomycetia incertae sedis</taxon>
        <taxon>Rohdeia</taxon>
    </lineage>
</organism>
<dbReference type="AlphaFoldDB" id="A0A518D2P2"/>
<evidence type="ECO:0008006" key="3">
    <source>
        <dbReference type="Google" id="ProtNLM"/>
    </source>
</evidence>
<dbReference type="EMBL" id="CP036290">
    <property type="protein sequence ID" value="QDU85734.1"/>
    <property type="molecule type" value="Genomic_DNA"/>
</dbReference>
<dbReference type="InterPro" id="IPR036034">
    <property type="entry name" value="PDZ_sf"/>
</dbReference>
<protein>
    <recommendedName>
        <fullName evidence="3">PDZ domain-containing protein</fullName>
    </recommendedName>
</protein>